<accession>A0A2T6ZS81</accession>
<evidence type="ECO:0000313" key="2">
    <source>
        <dbReference type="Proteomes" id="UP000244722"/>
    </source>
</evidence>
<sequence length="123" mass="13638">MALLELSSLHEAVVGPLNVELKKRLMVRVEVATRPDQLLLVDEHTSWTDRLDSILDINFLAISGCMQEFKYRGDCHLSLIEKGSPRETISINAPVAEFQVSTYLSHLPTPEAPISVTIIPSLG</sequence>
<keyword evidence="2" id="KW-1185">Reference proteome</keyword>
<dbReference type="AlphaFoldDB" id="A0A2T6ZS81"/>
<dbReference type="Proteomes" id="UP000244722">
    <property type="component" value="Unassembled WGS sequence"/>
</dbReference>
<organism evidence="1 2">
    <name type="scientific">Tuber borchii</name>
    <name type="common">White truffle</name>
    <dbReference type="NCBI Taxonomy" id="42251"/>
    <lineage>
        <taxon>Eukaryota</taxon>
        <taxon>Fungi</taxon>
        <taxon>Dikarya</taxon>
        <taxon>Ascomycota</taxon>
        <taxon>Pezizomycotina</taxon>
        <taxon>Pezizomycetes</taxon>
        <taxon>Pezizales</taxon>
        <taxon>Tuberaceae</taxon>
        <taxon>Tuber</taxon>
    </lineage>
</organism>
<dbReference type="EMBL" id="NESQ01000122">
    <property type="protein sequence ID" value="PUU78326.1"/>
    <property type="molecule type" value="Genomic_DNA"/>
</dbReference>
<name>A0A2T6ZS81_TUBBO</name>
<gene>
    <name evidence="1" type="ORF">B9Z19DRAFT_1126901</name>
</gene>
<proteinExistence type="predicted"/>
<evidence type="ECO:0000313" key="1">
    <source>
        <dbReference type="EMBL" id="PUU78326.1"/>
    </source>
</evidence>
<protein>
    <submittedName>
        <fullName evidence="1">Uncharacterized protein</fullName>
    </submittedName>
</protein>
<reference evidence="1 2" key="1">
    <citation type="submission" date="2017-04" db="EMBL/GenBank/DDBJ databases">
        <title>Draft genome sequence of Tuber borchii Vittad., a whitish edible truffle.</title>
        <authorList>
            <consortium name="DOE Joint Genome Institute"/>
            <person name="Murat C."/>
            <person name="Kuo A."/>
            <person name="Barry K.W."/>
            <person name="Clum A."/>
            <person name="Dockter R.B."/>
            <person name="Fauchery L."/>
            <person name="Iotti M."/>
            <person name="Kohler A."/>
            <person name="Labutti K."/>
            <person name="Lindquist E.A."/>
            <person name="Lipzen A."/>
            <person name="Ohm R.A."/>
            <person name="Wang M."/>
            <person name="Grigoriev I.V."/>
            <person name="Zambonelli A."/>
            <person name="Martin F.M."/>
        </authorList>
    </citation>
    <scope>NUCLEOTIDE SEQUENCE [LARGE SCALE GENOMIC DNA]</scope>
    <source>
        <strain evidence="1 2">Tbo3840</strain>
    </source>
</reference>
<comment type="caution">
    <text evidence="1">The sequence shown here is derived from an EMBL/GenBank/DDBJ whole genome shotgun (WGS) entry which is preliminary data.</text>
</comment>